<evidence type="ECO:0000313" key="3">
    <source>
        <dbReference type="Proteomes" id="UP000215483"/>
    </source>
</evidence>
<sequence>MDEMTEVRELRAHAPVPDRARLAPGRARLTEAARARELRRALWRRREFVIVAVVAAVTAVAVTATLLVGGKGTGRKVQPAATPSVRFKGVSAAEFLRQAADAVEAQPDGAVPTAKQWIYTKAAQEPEDKSHSFLGEQESWIRYDGSARASRMRDEPLDITKMHLENGGEGDDRSPREMYRVLVALPADGEGTLKALREQNAIADSKAVSQARNDYVEISVLLSADVMPAKGLASLYRALALVPGGKVTGHLVETAAGRRAIALDYGREANPKTGESMHDQWLIDPRTYRLVGMRLVVGGKVRGGNSVVTTAVVDKAGETS</sequence>
<organism evidence="2 3">
    <name type="scientific">Streptomyces diastatochromogenes</name>
    <dbReference type="NCBI Taxonomy" id="42236"/>
    <lineage>
        <taxon>Bacteria</taxon>
        <taxon>Bacillati</taxon>
        <taxon>Actinomycetota</taxon>
        <taxon>Actinomycetes</taxon>
        <taxon>Kitasatosporales</taxon>
        <taxon>Streptomycetaceae</taxon>
        <taxon>Streptomyces</taxon>
    </lineage>
</organism>
<keyword evidence="3" id="KW-1185">Reference proteome</keyword>
<protein>
    <submittedName>
        <fullName evidence="2">Uncharacterized protein</fullName>
    </submittedName>
</protein>
<evidence type="ECO:0000313" key="2">
    <source>
        <dbReference type="EMBL" id="OXY93730.1"/>
    </source>
</evidence>
<dbReference type="InterPro" id="IPR047789">
    <property type="entry name" value="CU044_5270-like"/>
</dbReference>
<keyword evidence="1" id="KW-0472">Membrane</keyword>
<evidence type="ECO:0000256" key="1">
    <source>
        <dbReference type="SAM" id="Phobius"/>
    </source>
</evidence>
<keyword evidence="1" id="KW-1133">Transmembrane helix</keyword>
<gene>
    <name evidence="2" type="ORF">BEK98_21920</name>
</gene>
<dbReference type="EMBL" id="MCGQ01000017">
    <property type="protein sequence ID" value="OXY93730.1"/>
    <property type="molecule type" value="Genomic_DNA"/>
</dbReference>
<reference evidence="2 3" key="1">
    <citation type="submission" date="2016-07" db="EMBL/GenBank/DDBJ databases">
        <title>Draft genome of Streptomyces diastatochromogenes.</title>
        <authorList>
            <person name="Podduturi R."/>
            <person name="Lukassen M.B."/>
            <person name="Clausen N."/>
            <person name="Nielsen J.L."/>
            <person name="Jorgensen N.O."/>
        </authorList>
    </citation>
    <scope>NUCLEOTIDE SEQUENCE [LARGE SCALE GENOMIC DNA]</scope>
    <source>
        <strain evidence="2 3">DSM 40608</strain>
    </source>
</reference>
<comment type="caution">
    <text evidence="2">The sequence shown here is derived from an EMBL/GenBank/DDBJ whole genome shotgun (WGS) entry which is preliminary data.</text>
</comment>
<proteinExistence type="predicted"/>
<accession>A0A233SDK3</accession>
<name>A0A233SDK3_STRDA</name>
<dbReference type="NCBIfam" id="NF038083">
    <property type="entry name" value="CU044_5270_fam"/>
    <property type="match status" value="1"/>
</dbReference>
<feature type="transmembrane region" description="Helical" evidence="1">
    <location>
        <begin position="48"/>
        <end position="69"/>
    </location>
</feature>
<dbReference type="OrthoDB" id="4158435at2"/>
<dbReference type="RefSeq" id="WP_094218413.1">
    <property type="nucleotide sequence ID" value="NZ_MCGQ01000017.1"/>
</dbReference>
<dbReference type="AlphaFoldDB" id="A0A233SDK3"/>
<dbReference type="Proteomes" id="UP000215483">
    <property type="component" value="Unassembled WGS sequence"/>
</dbReference>
<keyword evidence="1" id="KW-0812">Transmembrane</keyword>